<keyword evidence="2" id="KW-1185">Reference proteome</keyword>
<evidence type="ECO:0000313" key="2">
    <source>
        <dbReference type="Proteomes" id="UP000499080"/>
    </source>
</evidence>
<proteinExistence type="predicted"/>
<dbReference type="OrthoDB" id="6472460at2759"/>
<dbReference type="EMBL" id="BGPR01029696">
    <property type="protein sequence ID" value="GBO01657.1"/>
    <property type="molecule type" value="Genomic_DNA"/>
</dbReference>
<gene>
    <name evidence="1" type="ORF">AVEN_30555_1</name>
</gene>
<name>A0A4Y2TQI7_ARAVE</name>
<evidence type="ECO:0000313" key="1">
    <source>
        <dbReference type="EMBL" id="GBO01657.1"/>
    </source>
</evidence>
<comment type="caution">
    <text evidence="1">The sequence shown here is derived from an EMBL/GenBank/DDBJ whole genome shotgun (WGS) entry which is preliminary data.</text>
</comment>
<accession>A0A4Y2TQI7</accession>
<sequence length="154" mass="16860">MQPRSDVSWVQRHKNNRSSFEQSSFMQSSLYSLAAYGPSCSSRELRRQLSRCQCPPASATLQQVAIVCRCGDSPASRRTSSTGDLIILIMVLQLVDDTAMHIQLSGNSRSSCTSLQHTESAPTHLIVQMVSSTHAFHFGYLGFYGNIAAGESEA</sequence>
<reference evidence="1 2" key="1">
    <citation type="journal article" date="2019" name="Sci. Rep.">
        <title>Orb-weaving spider Araneus ventricosus genome elucidates the spidroin gene catalogue.</title>
        <authorList>
            <person name="Kono N."/>
            <person name="Nakamura H."/>
            <person name="Ohtoshi R."/>
            <person name="Moran D.A.P."/>
            <person name="Shinohara A."/>
            <person name="Yoshida Y."/>
            <person name="Fujiwara M."/>
            <person name="Mori M."/>
            <person name="Tomita M."/>
            <person name="Arakawa K."/>
        </authorList>
    </citation>
    <scope>NUCLEOTIDE SEQUENCE [LARGE SCALE GENOMIC DNA]</scope>
</reference>
<protein>
    <submittedName>
        <fullName evidence="1">Uncharacterized protein</fullName>
    </submittedName>
</protein>
<dbReference type="Proteomes" id="UP000499080">
    <property type="component" value="Unassembled WGS sequence"/>
</dbReference>
<organism evidence="1 2">
    <name type="scientific">Araneus ventricosus</name>
    <name type="common">Orbweaver spider</name>
    <name type="synonym">Epeira ventricosa</name>
    <dbReference type="NCBI Taxonomy" id="182803"/>
    <lineage>
        <taxon>Eukaryota</taxon>
        <taxon>Metazoa</taxon>
        <taxon>Ecdysozoa</taxon>
        <taxon>Arthropoda</taxon>
        <taxon>Chelicerata</taxon>
        <taxon>Arachnida</taxon>
        <taxon>Araneae</taxon>
        <taxon>Araneomorphae</taxon>
        <taxon>Entelegynae</taxon>
        <taxon>Araneoidea</taxon>
        <taxon>Araneidae</taxon>
        <taxon>Araneus</taxon>
    </lineage>
</organism>
<dbReference type="AlphaFoldDB" id="A0A4Y2TQI7"/>